<dbReference type="SMART" id="SM00209">
    <property type="entry name" value="TSP1"/>
    <property type="match status" value="1"/>
</dbReference>
<feature type="transmembrane region" description="Helical" evidence="7">
    <location>
        <begin position="771"/>
        <end position="790"/>
    </location>
</feature>
<dbReference type="InterPro" id="IPR024079">
    <property type="entry name" value="MetalloPept_cat_dom_sf"/>
</dbReference>
<organism evidence="8 9">
    <name type="scientific">Achlya hypogyna</name>
    <name type="common">Oomycete</name>
    <name type="synonym">Protoachlya hypogyna</name>
    <dbReference type="NCBI Taxonomy" id="1202772"/>
    <lineage>
        <taxon>Eukaryota</taxon>
        <taxon>Sar</taxon>
        <taxon>Stramenopiles</taxon>
        <taxon>Oomycota</taxon>
        <taxon>Saprolegniomycetes</taxon>
        <taxon>Saprolegniales</taxon>
        <taxon>Achlyaceae</taxon>
        <taxon>Achlya</taxon>
    </lineage>
</organism>
<gene>
    <name evidence="8" type="ORF">ACHHYP_10212</name>
</gene>
<dbReference type="AlphaFoldDB" id="A0A1V9ZI26"/>
<evidence type="ECO:0000256" key="2">
    <source>
        <dbReference type="ARBA" id="ARBA00022525"/>
    </source>
</evidence>
<evidence type="ECO:0000256" key="1">
    <source>
        <dbReference type="ARBA" id="ARBA00004613"/>
    </source>
</evidence>
<dbReference type="Pfam" id="PF19030">
    <property type="entry name" value="TSP1_ADAMTS"/>
    <property type="match status" value="1"/>
</dbReference>
<keyword evidence="7" id="KW-0472">Membrane</keyword>
<dbReference type="Proteomes" id="UP000243579">
    <property type="component" value="Unassembled WGS sequence"/>
</dbReference>
<keyword evidence="7" id="KW-0812">Transmembrane</keyword>
<dbReference type="GO" id="GO:0005576">
    <property type="term" value="C:extracellular region"/>
    <property type="evidence" value="ECO:0007669"/>
    <property type="project" value="UniProtKB-SubCell"/>
</dbReference>
<keyword evidence="7" id="KW-1133">Transmembrane helix</keyword>
<evidence type="ECO:0000313" key="8">
    <source>
        <dbReference type="EMBL" id="OQR97634.1"/>
    </source>
</evidence>
<feature type="compositionally biased region" description="Low complexity" evidence="6">
    <location>
        <begin position="464"/>
        <end position="492"/>
    </location>
</feature>
<dbReference type="SUPFAM" id="SSF82895">
    <property type="entry name" value="TSP-1 type 1 repeat"/>
    <property type="match status" value="1"/>
</dbReference>
<evidence type="ECO:0000313" key="9">
    <source>
        <dbReference type="Proteomes" id="UP000243579"/>
    </source>
</evidence>
<comment type="caution">
    <text evidence="8">The sequence shown here is derived from an EMBL/GenBank/DDBJ whole genome shotgun (WGS) entry which is preliminary data.</text>
</comment>
<reference evidence="8 9" key="1">
    <citation type="journal article" date="2014" name="Genome Biol. Evol.">
        <title>The secreted proteins of Achlya hypogyna and Thraustotheca clavata identify the ancestral oomycete secretome and reveal gene acquisitions by horizontal gene transfer.</title>
        <authorList>
            <person name="Misner I."/>
            <person name="Blouin N."/>
            <person name="Leonard G."/>
            <person name="Richards T.A."/>
            <person name="Lane C.E."/>
        </authorList>
    </citation>
    <scope>NUCLEOTIDE SEQUENCE [LARGE SCALE GENOMIC DNA]</scope>
    <source>
        <strain evidence="8 9">ATCC 48635</strain>
    </source>
</reference>
<dbReference type="EMBL" id="JNBR01000100">
    <property type="protein sequence ID" value="OQR97634.1"/>
    <property type="molecule type" value="Genomic_DNA"/>
</dbReference>
<dbReference type="PROSITE" id="PS50092">
    <property type="entry name" value="TSP1"/>
    <property type="match status" value="1"/>
</dbReference>
<keyword evidence="9" id="KW-1185">Reference proteome</keyword>
<sequence>MTPEIPSLLDAPDILKVAFRTHDREVHCQVALHRTLFHSEARVFAHGGPEDDLIHLGAPPQIAYAGTLPTGGYVRLTLQDKGRFHATLKVDDKLLVVDLIEQHAGHKGQRRLRETSSSGMVGYYLPLEEAHLEGVSHRRLSWGRMQNCAWPLQQLLVGVASDAGFTTQHGGAATTQSSLIAVYNSVNGLFEDQIGVHLTIGAFLIETEVGGPAWNLAPGGCGANANVSTHLNTLKGWVATGAAPNCGSESCGLWHLHTNCNADPAYTGTAAGIAWIGTLCTGSLGYNTGLSVDVADQTWILVGHEIGHNFGAQHTFAEGGIMSYNWATPIKFIDNNQVCNFVQSVQAKCLTPLASPVTPAPTTPPPTTAEVVPATTSAVPSTTTNIPTVGVPTAGDPCACSSANLCTQKNRPGCQQYLNQYFYCYVTGYAACTSAQMSRTCTDAQGRPLYYVTSLSSCPVSNASSTVAPTSSTTPVATTLAPTPPATTSSPSPTTPDDHTRAYSNHVYARTGSDTGRDEFVVNFRGRSVWLLNQESAVAKVSKVKAGVTSRIQRVSDTGGCFTNATLSFCFVNDPVKCARPGVVASAQCPGQKLRLCSSSSSTRTEWVASEWSQCSATCGGGEKRRIVRCMDARRIITFTDGSCTRAKPVTHMPCNMHPCGRGQRNTACAAANATCELRSYARICDCACLSGFAYNRLQRSCVALPSATGKNSDTDSNSFEVRNHDLPPFAPTECNGRANANAAAPSAWYTMLGQTTADSSPDAGPSPSTIVITALVVAAMAVGVAIVVYRRHRSANNGIQGMVQTPVYLVDATPVSIM</sequence>
<evidence type="ECO:0000256" key="5">
    <source>
        <dbReference type="ARBA" id="ARBA00023180"/>
    </source>
</evidence>
<evidence type="ECO:0000256" key="6">
    <source>
        <dbReference type="SAM" id="MobiDB-lite"/>
    </source>
</evidence>
<name>A0A1V9ZI26_ACHHY</name>
<proteinExistence type="predicted"/>
<evidence type="ECO:0000256" key="3">
    <source>
        <dbReference type="ARBA" id="ARBA00022729"/>
    </source>
</evidence>
<dbReference type="FunFam" id="2.20.100.10:FF:000005">
    <property type="entry name" value="ADAM metallopeptidase with thrombospondin type 1 motif 9"/>
    <property type="match status" value="1"/>
</dbReference>
<dbReference type="GO" id="GO:0008237">
    <property type="term" value="F:metallopeptidase activity"/>
    <property type="evidence" value="ECO:0007669"/>
    <property type="project" value="InterPro"/>
</dbReference>
<evidence type="ECO:0000256" key="7">
    <source>
        <dbReference type="SAM" id="Phobius"/>
    </source>
</evidence>
<dbReference type="Gene3D" id="3.40.390.10">
    <property type="entry name" value="Collagenase (Catalytic Domain)"/>
    <property type="match status" value="1"/>
</dbReference>
<dbReference type="STRING" id="1202772.A0A1V9ZI26"/>
<comment type="subcellular location">
    <subcellularLocation>
        <location evidence="1">Secreted</location>
    </subcellularLocation>
</comment>
<dbReference type="OrthoDB" id="76609at2759"/>
<dbReference type="Pfam" id="PF13688">
    <property type="entry name" value="Reprolysin_5"/>
    <property type="match status" value="1"/>
</dbReference>
<protein>
    <recommendedName>
        <fullName evidence="10">Peptidase M12B domain-containing protein</fullName>
    </recommendedName>
</protein>
<keyword evidence="5" id="KW-0325">Glycoprotein</keyword>
<dbReference type="SUPFAM" id="SSF55486">
    <property type="entry name" value="Metalloproteases ('zincins'), catalytic domain"/>
    <property type="match status" value="1"/>
</dbReference>
<dbReference type="Gene3D" id="2.20.100.10">
    <property type="entry name" value="Thrombospondin type-1 (TSP1) repeat"/>
    <property type="match status" value="1"/>
</dbReference>
<evidence type="ECO:0008006" key="10">
    <source>
        <dbReference type="Google" id="ProtNLM"/>
    </source>
</evidence>
<feature type="region of interest" description="Disordered" evidence="6">
    <location>
        <begin position="464"/>
        <end position="501"/>
    </location>
</feature>
<accession>A0A1V9ZI26</accession>
<keyword evidence="3" id="KW-0732">Signal</keyword>
<dbReference type="InterPro" id="IPR000884">
    <property type="entry name" value="TSP1_rpt"/>
</dbReference>
<keyword evidence="4" id="KW-0677">Repeat</keyword>
<keyword evidence="2" id="KW-0964">Secreted</keyword>
<evidence type="ECO:0000256" key="4">
    <source>
        <dbReference type="ARBA" id="ARBA00022737"/>
    </source>
</evidence>
<dbReference type="InterPro" id="IPR036383">
    <property type="entry name" value="TSP1_rpt_sf"/>
</dbReference>